<gene>
    <name evidence="2" type="ORF">IAC56_00300</name>
</gene>
<organism evidence="2 3">
    <name type="scientific">Candidatus Aphodousia faecigallinarum</name>
    <dbReference type="NCBI Taxonomy" id="2840677"/>
    <lineage>
        <taxon>Bacteria</taxon>
        <taxon>Pseudomonadati</taxon>
        <taxon>Pseudomonadota</taxon>
        <taxon>Betaproteobacteria</taxon>
        <taxon>Burkholderiales</taxon>
        <taxon>Sutterellaceae</taxon>
        <taxon>Sutterellaceae incertae sedis</taxon>
        <taxon>Candidatus Aphodousia</taxon>
    </lineage>
</organism>
<dbReference type="InterPro" id="IPR012337">
    <property type="entry name" value="RNaseH-like_sf"/>
</dbReference>
<comment type="caution">
    <text evidence="2">The sequence shown here is derived from an EMBL/GenBank/DDBJ whole genome shotgun (WGS) entry which is preliminary data.</text>
</comment>
<protein>
    <submittedName>
        <fullName evidence="2">IS21 family transposase</fullName>
    </submittedName>
</protein>
<dbReference type="AlphaFoldDB" id="A0A9D1IIJ0"/>
<sequence>MNPLYPLYSAGLNPPSDILIGLKDGLSYREIQKQYGASKSTVARISERLSQAGLSAHEASSLDEAELQALFYPPRKKALIEPDWQKIHNKLQQRKVTLLLMYEDYEQQAEGLGHIYTYSSFCRRYNDWKRINGISSLSGNSDRKPAEKIEVEFAGDPLQWVDSFGEIHSAKLFVATLPYSCMMFAEAFDNERQSSWLDGITDALEYFGGSPEVLVMDNAKALIKTTDWREGIPQAAVLSLCHYYHMQPWACKPATPQQKNRVEAAVGDSERWIIAA</sequence>
<dbReference type="PANTHER" id="PTHR35004:SF8">
    <property type="entry name" value="TRANSPOSASE RV3428C-RELATED"/>
    <property type="match status" value="1"/>
</dbReference>
<evidence type="ECO:0000259" key="1">
    <source>
        <dbReference type="PROSITE" id="PS50994"/>
    </source>
</evidence>
<dbReference type="PROSITE" id="PS50994">
    <property type="entry name" value="INTEGRASE"/>
    <property type="match status" value="1"/>
</dbReference>
<reference evidence="2" key="2">
    <citation type="journal article" date="2021" name="PeerJ">
        <title>Extensive microbial diversity within the chicken gut microbiome revealed by metagenomics and culture.</title>
        <authorList>
            <person name="Gilroy R."/>
            <person name="Ravi A."/>
            <person name="Getino M."/>
            <person name="Pursley I."/>
            <person name="Horton D.L."/>
            <person name="Alikhan N.F."/>
            <person name="Baker D."/>
            <person name="Gharbi K."/>
            <person name="Hall N."/>
            <person name="Watson M."/>
            <person name="Adriaenssens E.M."/>
            <person name="Foster-Nyarko E."/>
            <person name="Jarju S."/>
            <person name="Secka A."/>
            <person name="Antonio M."/>
            <person name="Oren A."/>
            <person name="Chaudhuri R.R."/>
            <person name="La Ragione R."/>
            <person name="Hildebrand F."/>
            <person name="Pallen M.J."/>
        </authorList>
    </citation>
    <scope>NUCLEOTIDE SEQUENCE</scope>
    <source>
        <strain evidence="2">7463</strain>
    </source>
</reference>
<dbReference type="NCBIfam" id="NF033546">
    <property type="entry name" value="transpos_IS21"/>
    <property type="match status" value="1"/>
</dbReference>
<dbReference type="InterPro" id="IPR001584">
    <property type="entry name" value="Integrase_cat-core"/>
</dbReference>
<dbReference type="SUPFAM" id="SSF53098">
    <property type="entry name" value="Ribonuclease H-like"/>
    <property type="match status" value="1"/>
</dbReference>
<dbReference type="GO" id="GO:0015074">
    <property type="term" value="P:DNA integration"/>
    <property type="evidence" value="ECO:0007669"/>
    <property type="project" value="InterPro"/>
</dbReference>
<dbReference type="InterPro" id="IPR036397">
    <property type="entry name" value="RNaseH_sf"/>
</dbReference>
<feature type="domain" description="Integrase catalytic" evidence="1">
    <location>
        <begin position="141"/>
        <end position="276"/>
    </location>
</feature>
<dbReference type="Proteomes" id="UP000824083">
    <property type="component" value="Unassembled WGS sequence"/>
</dbReference>
<dbReference type="PANTHER" id="PTHR35004">
    <property type="entry name" value="TRANSPOSASE RV3428C-RELATED"/>
    <property type="match status" value="1"/>
</dbReference>
<evidence type="ECO:0000313" key="3">
    <source>
        <dbReference type="Proteomes" id="UP000824083"/>
    </source>
</evidence>
<accession>A0A9D1IIJ0</accession>
<name>A0A9D1IIJ0_9BURK</name>
<proteinExistence type="predicted"/>
<dbReference type="GO" id="GO:0003676">
    <property type="term" value="F:nucleic acid binding"/>
    <property type="evidence" value="ECO:0007669"/>
    <property type="project" value="InterPro"/>
</dbReference>
<evidence type="ECO:0000313" key="2">
    <source>
        <dbReference type="EMBL" id="HIU36712.1"/>
    </source>
</evidence>
<dbReference type="Gene3D" id="3.30.420.10">
    <property type="entry name" value="Ribonuclease H-like superfamily/Ribonuclease H"/>
    <property type="match status" value="1"/>
</dbReference>
<dbReference type="EMBL" id="DVMY01000008">
    <property type="protein sequence ID" value="HIU36712.1"/>
    <property type="molecule type" value="Genomic_DNA"/>
</dbReference>
<reference evidence="2" key="1">
    <citation type="submission" date="2020-10" db="EMBL/GenBank/DDBJ databases">
        <authorList>
            <person name="Gilroy R."/>
        </authorList>
    </citation>
    <scope>NUCLEOTIDE SEQUENCE</scope>
    <source>
        <strain evidence="2">7463</strain>
    </source>
</reference>